<dbReference type="Proteomes" id="UP000052023">
    <property type="component" value="Unassembled WGS sequence"/>
</dbReference>
<dbReference type="AlphaFoldDB" id="A0A0R3MW97"/>
<sequence>MQDFQEYIAAVSSYSAAALALCVDNQSTIIQVLGFILLVARLIKEVPAAVRVIKGWFGRV</sequence>
<evidence type="ECO:0000313" key="2">
    <source>
        <dbReference type="Proteomes" id="UP000052023"/>
    </source>
</evidence>
<dbReference type="EMBL" id="LLYA01000167">
    <property type="protein sequence ID" value="KRR22157.1"/>
    <property type="molecule type" value="Genomic_DNA"/>
</dbReference>
<evidence type="ECO:0000313" key="1">
    <source>
        <dbReference type="EMBL" id="KRR22157.1"/>
    </source>
</evidence>
<proteinExistence type="predicted"/>
<accession>A0A0R3MW97</accession>
<organism evidence="1 2">
    <name type="scientific">Bradyrhizobium retamae</name>
    <dbReference type="NCBI Taxonomy" id="1300035"/>
    <lineage>
        <taxon>Bacteria</taxon>
        <taxon>Pseudomonadati</taxon>
        <taxon>Pseudomonadota</taxon>
        <taxon>Alphaproteobacteria</taxon>
        <taxon>Hyphomicrobiales</taxon>
        <taxon>Nitrobacteraceae</taxon>
        <taxon>Bradyrhizobium</taxon>
    </lineage>
</organism>
<reference evidence="1 2" key="1">
    <citation type="submission" date="2014-03" db="EMBL/GenBank/DDBJ databases">
        <title>Bradyrhizobium valentinum sp. nov., isolated from effective nodules of Lupinus mariae-josephae, a lupine endemic of basic-lime soils in Eastern Spain.</title>
        <authorList>
            <person name="Duran D."/>
            <person name="Rey L."/>
            <person name="Navarro A."/>
            <person name="Busquets A."/>
            <person name="Imperial J."/>
            <person name="Ruiz-Argueso T."/>
        </authorList>
    </citation>
    <scope>NUCLEOTIDE SEQUENCE [LARGE SCALE GENOMIC DNA]</scope>
    <source>
        <strain evidence="1 2">Ro19</strain>
    </source>
</reference>
<name>A0A0R3MW97_9BRAD</name>
<gene>
    <name evidence="1" type="ORF">CQ13_29960</name>
</gene>
<dbReference type="RefSeq" id="WP_057845394.1">
    <property type="nucleotide sequence ID" value="NZ_LLYA01000167.1"/>
</dbReference>
<comment type="caution">
    <text evidence="1">The sequence shown here is derived from an EMBL/GenBank/DDBJ whole genome shotgun (WGS) entry which is preliminary data.</text>
</comment>
<protein>
    <submittedName>
        <fullName evidence="1">Uncharacterized protein</fullName>
    </submittedName>
</protein>
<keyword evidence="2" id="KW-1185">Reference proteome</keyword>